<feature type="non-terminal residue" evidence="1">
    <location>
        <position position="109"/>
    </location>
</feature>
<dbReference type="RefSeq" id="WP_173732001.1">
    <property type="nucleotide sequence ID" value="NZ_JABTTE010000021.1"/>
</dbReference>
<dbReference type="AlphaFoldDB" id="A0A8J8GF94"/>
<accession>A0A8J8GF94</accession>
<dbReference type="CDD" id="cd00448">
    <property type="entry name" value="YjgF_YER057c_UK114_family"/>
    <property type="match status" value="1"/>
</dbReference>
<dbReference type="InterPro" id="IPR035959">
    <property type="entry name" value="RutC-like_sf"/>
</dbReference>
<protein>
    <submittedName>
        <fullName evidence="1">RidA family protein</fullName>
    </submittedName>
</protein>
<reference evidence="1" key="1">
    <citation type="submission" date="2020-06" db="EMBL/GenBank/DDBJ databases">
        <title>A novel thermopfilic bacterium from Erzurum, Turkey.</title>
        <authorList>
            <person name="Adiguzel A."/>
            <person name="Ay H."/>
            <person name="Baltaci M.O."/>
        </authorList>
    </citation>
    <scope>NUCLEOTIDE SEQUENCE</scope>
    <source>
        <strain evidence="1">P2</strain>
    </source>
</reference>
<evidence type="ECO:0000313" key="2">
    <source>
        <dbReference type="Proteomes" id="UP000625804"/>
    </source>
</evidence>
<gene>
    <name evidence="1" type="ORF">HR057_13690</name>
</gene>
<dbReference type="Proteomes" id="UP000625804">
    <property type="component" value="Unassembled WGS sequence"/>
</dbReference>
<dbReference type="SUPFAM" id="SSF55298">
    <property type="entry name" value="YjgF-like"/>
    <property type="match status" value="1"/>
</dbReference>
<name>A0A8J8GF94_9BACI</name>
<evidence type="ECO:0000313" key="1">
    <source>
        <dbReference type="EMBL" id="NSL52804.1"/>
    </source>
</evidence>
<organism evidence="1 2">
    <name type="scientific">Calidifontibacillus erzurumensis</name>
    <dbReference type="NCBI Taxonomy" id="2741433"/>
    <lineage>
        <taxon>Bacteria</taxon>
        <taxon>Bacillati</taxon>
        <taxon>Bacillota</taxon>
        <taxon>Bacilli</taxon>
        <taxon>Bacillales</taxon>
        <taxon>Bacillaceae</taxon>
        <taxon>Calidifontibacillus/Schinkia group</taxon>
        <taxon>Calidifontibacillus</taxon>
    </lineage>
</organism>
<sequence length="109" mass="12042">MGRLKVKHSNPKGLHDSKFYSQVVTVSGHGKTIYIGGQNAINAEGQLIGKDDLELQTKQVLKNIGTALASENATFNFFRQKSPNLKECAGCSPMSRWEVNVGWRAKDFC</sequence>
<proteinExistence type="predicted"/>
<keyword evidence="2" id="KW-1185">Reference proteome</keyword>
<dbReference type="InterPro" id="IPR006175">
    <property type="entry name" value="YjgF/YER057c/UK114"/>
</dbReference>
<dbReference type="Gene3D" id="3.30.1330.40">
    <property type="entry name" value="RutC-like"/>
    <property type="match status" value="1"/>
</dbReference>
<dbReference type="EMBL" id="JABTTE010000021">
    <property type="protein sequence ID" value="NSL52804.1"/>
    <property type="molecule type" value="Genomic_DNA"/>
</dbReference>
<dbReference type="Pfam" id="PF01042">
    <property type="entry name" value="Ribonuc_L-PSP"/>
    <property type="match status" value="1"/>
</dbReference>
<comment type="caution">
    <text evidence="1">The sequence shown here is derived from an EMBL/GenBank/DDBJ whole genome shotgun (WGS) entry which is preliminary data.</text>
</comment>